<name>A0A150H230_GONPE</name>
<feature type="compositionally biased region" description="Basic and acidic residues" evidence="1">
    <location>
        <begin position="17"/>
        <end position="31"/>
    </location>
</feature>
<keyword evidence="2" id="KW-1133">Transmembrane helix</keyword>
<keyword evidence="2" id="KW-0812">Transmembrane</keyword>
<proteinExistence type="predicted"/>
<evidence type="ECO:0000256" key="1">
    <source>
        <dbReference type="SAM" id="MobiDB-lite"/>
    </source>
</evidence>
<comment type="caution">
    <text evidence="3">The sequence shown here is derived from an EMBL/GenBank/DDBJ whole genome shotgun (WGS) entry which is preliminary data.</text>
</comment>
<sequence>MAGEEEAVAAVGEGEEAAFKENSEQDGEHSEAQLPAAERGPSPKELLTEMTRCFLHHAMLWPWVYGMPPAHLAAAVVVLVRHHFKLGGAMKANLLDYRAARPAVEREVRKAADGAGAASRA</sequence>
<dbReference type="Proteomes" id="UP000075714">
    <property type="component" value="Unassembled WGS sequence"/>
</dbReference>
<accession>A0A150H230</accession>
<feature type="transmembrane region" description="Helical" evidence="2">
    <location>
        <begin position="60"/>
        <end position="80"/>
    </location>
</feature>
<keyword evidence="2" id="KW-0472">Membrane</keyword>
<gene>
    <name evidence="3" type="ORF">GPECTOR_1g138</name>
</gene>
<evidence type="ECO:0000313" key="4">
    <source>
        <dbReference type="Proteomes" id="UP000075714"/>
    </source>
</evidence>
<dbReference type="EMBL" id="LSYV01000002">
    <property type="protein sequence ID" value="KXZ56161.1"/>
    <property type="molecule type" value="Genomic_DNA"/>
</dbReference>
<dbReference type="AlphaFoldDB" id="A0A150H230"/>
<keyword evidence="4" id="KW-1185">Reference proteome</keyword>
<protein>
    <submittedName>
        <fullName evidence="3">Uncharacterized protein</fullName>
    </submittedName>
</protein>
<feature type="region of interest" description="Disordered" evidence="1">
    <location>
        <begin position="1"/>
        <end position="43"/>
    </location>
</feature>
<organism evidence="3 4">
    <name type="scientific">Gonium pectorale</name>
    <name type="common">Green alga</name>
    <dbReference type="NCBI Taxonomy" id="33097"/>
    <lineage>
        <taxon>Eukaryota</taxon>
        <taxon>Viridiplantae</taxon>
        <taxon>Chlorophyta</taxon>
        <taxon>core chlorophytes</taxon>
        <taxon>Chlorophyceae</taxon>
        <taxon>CS clade</taxon>
        <taxon>Chlamydomonadales</taxon>
        <taxon>Volvocaceae</taxon>
        <taxon>Gonium</taxon>
    </lineage>
</organism>
<evidence type="ECO:0000256" key="2">
    <source>
        <dbReference type="SAM" id="Phobius"/>
    </source>
</evidence>
<reference evidence="4" key="1">
    <citation type="journal article" date="2016" name="Nat. Commun.">
        <title>The Gonium pectorale genome demonstrates co-option of cell cycle regulation during the evolution of multicellularity.</title>
        <authorList>
            <person name="Hanschen E.R."/>
            <person name="Marriage T.N."/>
            <person name="Ferris P.J."/>
            <person name="Hamaji T."/>
            <person name="Toyoda A."/>
            <person name="Fujiyama A."/>
            <person name="Neme R."/>
            <person name="Noguchi H."/>
            <person name="Minakuchi Y."/>
            <person name="Suzuki M."/>
            <person name="Kawai-Toyooka H."/>
            <person name="Smith D.R."/>
            <person name="Sparks H."/>
            <person name="Anderson J."/>
            <person name="Bakaric R."/>
            <person name="Luria V."/>
            <person name="Karger A."/>
            <person name="Kirschner M.W."/>
            <person name="Durand P.M."/>
            <person name="Michod R.E."/>
            <person name="Nozaki H."/>
            <person name="Olson B.J."/>
        </authorList>
    </citation>
    <scope>NUCLEOTIDE SEQUENCE [LARGE SCALE GENOMIC DNA]</scope>
    <source>
        <strain evidence="4">NIES-2863</strain>
    </source>
</reference>
<evidence type="ECO:0000313" key="3">
    <source>
        <dbReference type="EMBL" id="KXZ56161.1"/>
    </source>
</evidence>